<accession>A0A183HRY0</accession>
<evidence type="ECO:0000313" key="2">
    <source>
        <dbReference type="Proteomes" id="UP000267606"/>
    </source>
</evidence>
<evidence type="ECO:0000313" key="3">
    <source>
        <dbReference type="WBParaSite" id="OFLC_0001024101-mRNA-1"/>
    </source>
</evidence>
<name>A0A183HRY0_9BILA</name>
<dbReference type="EMBL" id="UZAJ01013434">
    <property type="protein sequence ID" value="VDO66959.1"/>
    <property type="molecule type" value="Genomic_DNA"/>
</dbReference>
<sequence length="101" mass="11853">MFHAVMDVRMPEARVYISLFVALEKKNAGFTNRVMRTLDENCKPIYVWLLLVILPKSDVKEVSLDRRFSLPLSSADSDSLKLNLEYFLYVSNRVQFNRYES</sequence>
<organism evidence="3">
    <name type="scientific">Onchocerca flexuosa</name>
    <dbReference type="NCBI Taxonomy" id="387005"/>
    <lineage>
        <taxon>Eukaryota</taxon>
        <taxon>Metazoa</taxon>
        <taxon>Ecdysozoa</taxon>
        <taxon>Nematoda</taxon>
        <taxon>Chromadorea</taxon>
        <taxon>Rhabditida</taxon>
        <taxon>Spirurina</taxon>
        <taxon>Spiruromorpha</taxon>
        <taxon>Filarioidea</taxon>
        <taxon>Onchocercidae</taxon>
        <taxon>Onchocerca</taxon>
    </lineage>
</organism>
<dbReference type="AlphaFoldDB" id="A0A183HRY0"/>
<reference evidence="1 2" key="2">
    <citation type="submission" date="2018-11" db="EMBL/GenBank/DDBJ databases">
        <authorList>
            <consortium name="Pathogen Informatics"/>
        </authorList>
    </citation>
    <scope>NUCLEOTIDE SEQUENCE [LARGE SCALE GENOMIC DNA]</scope>
</reference>
<dbReference type="WBParaSite" id="OFLC_0001024101-mRNA-1">
    <property type="protein sequence ID" value="OFLC_0001024101-mRNA-1"/>
    <property type="gene ID" value="OFLC_0001024101"/>
</dbReference>
<evidence type="ECO:0000313" key="1">
    <source>
        <dbReference type="EMBL" id="VDO66959.1"/>
    </source>
</evidence>
<reference evidence="3" key="1">
    <citation type="submission" date="2016-06" db="UniProtKB">
        <authorList>
            <consortium name="WormBaseParasite"/>
        </authorList>
    </citation>
    <scope>IDENTIFICATION</scope>
</reference>
<gene>
    <name evidence="1" type="ORF">OFLC_LOCUS10241</name>
</gene>
<dbReference type="Proteomes" id="UP000267606">
    <property type="component" value="Unassembled WGS sequence"/>
</dbReference>
<protein>
    <submittedName>
        <fullName evidence="1 3">Uncharacterized protein</fullName>
    </submittedName>
</protein>
<keyword evidence="2" id="KW-1185">Reference proteome</keyword>
<dbReference type="STRING" id="387005.A0A183HRY0"/>
<proteinExistence type="predicted"/>